<feature type="region of interest" description="Disordered" evidence="1">
    <location>
        <begin position="177"/>
        <end position="198"/>
    </location>
</feature>
<feature type="region of interest" description="Disordered" evidence="1">
    <location>
        <begin position="1"/>
        <end position="22"/>
    </location>
</feature>
<evidence type="ECO:0000313" key="2">
    <source>
        <dbReference type="EMBL" id="KAA0051621.1"/>
    </source>
</evidence>
<protein>
    <submittedName>
        <fullName evidence="2">Copper centre Cu(A)</fullName>
    </submittedName>
</protein>
<comment type="caution">
    <text evidence="2">The sequence shown here is derived from an EMBL/GenBank/DDBJ whole genome shotgun (WGS) entry which is preliminary data.</text>
</comment>
<feature type="region of interest" description="Disordered" evidence="1">
    <location>
        <begin position="129"/>
        <end position="154"/>
    </location>
</feature>
<organism evidence="2 3">
    <name type="scientific">Cucumis melo var. makuwa</name>
    <name type="common">Oriental melon</name>
    <dbReference type="NCBI Taxonomy" id="1194695"/>
    <lineage>
        <taxon>Eukaryota</taxon>
        <taxon>Viridiplantae</taxon>
        <taxon>Streptophyta</taxon>
        <taxon>Embryophyta</taxon>
        <taxon>Tracheophyta</taxon>
        <taxon>Spermatophyta</taxon>
        <taxon>Magnoliopsida</taxon>
        <taxon>eudicotyledons</taxon>
        <taxon>Gunneridae</taxon>
        <taxon>Pentapetalae</taxon>
        <taxon>rosids</taxon>
        <taxon>fabids</taxon>
        <taxon>Cucurbitales</taxon>
        <taxon>Cucurbitaceae</taxon>
        <taxon>Benincaseae</taxon>
        <taxon>Cucumis</taxon>
    </lineage>
</organism>
<feature type="compositionally biased region" description="Basic and acidic residues" evidence="1">
    <location>
        <begin position="135"/>
        <end position="153"/>
    </location>
</feature>
<reference evidence="2 3" key="1">
    <citation type="submission" date="2019-08" db="EMBL/GenBank/DDBJ databases">
        <title>Draft genome sequences of two oriental melons (Cucumis melo L. var makuwa).</title>
        <authorList>
            <person name="Kwon S.-Y."/>
        </authorList>
    </citation>
    <scope>NUCLEOTIDE SEQUENCE [LARGE SCALE GENOMIC DNA]</scope>
    <source>
        <strain evidence="3">cv. SW 3</strain>
        <tissue evidence="2">Leaf</tissue>
    </source>
</reference>
<dbReference type="Proteomes" id="UP000321393">
    <property type="component" value="Unassembled WGS sequence"/>
</dbReference>
<proteinExistence type="predicted"/>
<sequence length="198" mass="21954">MYHFHRQTTKPLRPSSTPGCDESTLRFRTTPSIRAIGSHQHVIPNSVLQSGRLLPLPSRAESQLEPTFPLVLCIFTENSISLGPCRRQRGSRDTIRAGLPFKAYHTSPFDLPAQGRATVPGRVKKALMTQGESHGAGKESEGKRGSPRPDHPIRSNKQAWFCSQSYFVTFVYPSDDSPFGGLVTKNLPRLTERPATDT</sequence>
<gene>
    <name evidence="2" type="ORF">E6C27_scaffold5492G00100</name>
</gene>
<accession>A0A5A7UDL7</accession>
<dbReference type="EMBL" id="SSTE01011250">
    <property type="protein sequence ID" value="KAA0051621.1"/>
    <property type="molecule type" value="Genomic_DNA"/>
</dbReference>
<evidence type="ECO:0000256" key="1">
    <source>
        <dbReference type="SAM" id="MobiDB-lite"/>
    </source>
</evidence>
<dbReference type="AlphaFoldDB" id="A0A5A7UDL7"/>
<evidence type="ECO:0000313" key="3">
    <source>
        <dbReference type="Proteomes" id="UP000321393"/>
    </source>
</evidence>
<name>A0A5A7UDL7_CUCMM</name>